<feature type="compositionally biased region" description="Low complexity" evidence="1">
    <location>
        <begin position="1169"/>
        <end position="1179"/>
    </location>
</feature>
<dbReference type="Proteomes" id="UP001476798">
    <property type="component" value="Unassembled WGS sequence"/>
</dbReference>
<reference evidence="2 3" key="1">
    <citation type="submission" date="2021-06" db="EMBL/GenBank/DDBJ databases">
        <authorList>
            <person name="Palmer J.M."/>
        </authorList>
    </citation>
    <scope>NUCLEOTIDE SEQUENCE [LARGE SCALE GENOMIC DNA]</scope>
    <source>
        <strain evidence="2 3">GA_2019</strain>
        <tissue evidence="2">Muscle</tissue>
    </source>
</reference>
<feature type="compositionally biased region" description="Pro residues" evidence="1">
    <location>
        <begin position="972"/>
        <end position="991"/>
    </location>
</feature>
<feature type="region of interest" description="Disordered" evidence="1">
    <location>
        <begin position="664"/>
        <end position="695"/>
    </location>
</feature>
<evidence type="ECO:0000313" key="2">
    <source>
        <dbReference type="EMBL" id="MEQ2185378.1"/>
    </source>
</evidence>
<feature type="compositionally biased region" description="Pro residues" evidence="1">
    <location>
        <begin position="157"/>
        <end position="166"/>
    </location>
</feature>
<proteinExistence type="predicted"/>
<feature type="compositionally biased region" description="Low complexity" evidence="1">
    <location>
        <begin position="77"/>
        <end position="98"/>
    </location>
</feature>
<accession>A0ABV0PPM8</accession>
<feature type="compositionally biased region" description="Polar residues" evidence="1">
    <location>
        <begin position="927"/>
        <end position="939"/>
    </location>
</feature>
<feature type="region of interest" description="Disordered" evidence="1">
    <location>
        <begin position="1"/>
        <end position="297"/>
    </location>
</feature>
<protein>
    <submittedName>
        <fullName evidence="2">Uncharacterized protein</fullName>
    </submittedName>
</protein>
<evidence type="ECO:0000313" key="3">
    <source>
        <dbReference type="Proteomes" id="UP001476798"/>
    </source>
</evidence>
<organism evidence="2 3">
    <name type="scientific">Goodea atripinnis</name>
    <dbReference type="NCBI Taxonomy" id="208336"/>
    <lineage>
        <taxon>Eukaryota</taxon>
        <taxon>Metazoa</taxon>
        <taxon>Chordata</taxon>
        <taxon>Craniata</taxon>
        <taxon>Vertebrata</taxon>
        <taxon>Euteleostomi</taxon>
        <taxon>Actinopterygii</taxon>
        <taxon>Neopterygii</taxon>
        <taxon>Teleostei</taxon>
        <taxon>Neoteleostei</taxon>
        <taxon>Acanthomorphata</taxon>
        <taxon>Ovalentaria</taxon>
        <taxon>Atherinomorphae</taxon>
        <taxon>Cyprinodontiformes</taxon>
        <taxon>Goodeidae</taxon>
        <taxon>Goodea</taxon>
    </lineage>
</organism>
<feature type="compositionally biased region" description="Low complexity" evidence="1">
    <location>
        <begin position="917"/>
        <end position="926"/>
    </location>
</feature>
<dbReference type="PANTHER" id="PTHR13402">
    <property type="entry name" value="RGPR-RELATED"/>
    <property type="match status" value="1"/>
</dbReference>
<feature type="compositionally biased region" description="Polar residues" evidence="1">
    <location>
        <begin position="902"/>
        <end position="911"/>
    </location>
</feature>
<gene>
    <name evidence="2" type="ORF">GOODEAATRI_017590</name>
</gene>
<feature type="compositionally biased region" description="Low complexity" evidence="1">
    <location>
        <begin position="1187"/>
        <end position="1196"/>
    </location>
</feature>
<feature type="region of interest" description="Disordered" evidence="1">
    <location>
        <begin position="1066"/>
        <end position="1105"/>
    </location>
</feature>
<feature type="compositionally biased region" description="Polar residues" evidence="1">
    <location>
        <begin position="1096"/>
        <end position="1105"/>
    </location>
</feature>
<feature type="compositionally biased region" description="Polar residues" evidence="1">
    <location>
        <begin position="664"/>
        <end position="678"/>
    </location>
</feature>
<feature type="compositionally biased region" description="Polar residues" evidence="1">
    <location>
        <begin position="167"/>
        <end position="187"/>
    </location>
</feature>
<keyword evidence="3" id="KW-1185">Reference proteome</keyword>
<feature type="compositionally biased region" description="Low complexity" evidence="1">
    <location>
        <begin position="437"/>
        <end position="450"/>
    </location>
</feature>
<feature type="region of interest" description="Disordered" evidence="1">
    <location>
        <begin position="727"/>
        <end position="755"/>
    </location>
</feature>
<feature type="compositionally biased region" description="Polar residues" evidence="1">
    <location>
        <begin position="145"/>
        <end position="156"/>
    </location>
</feature>
<feature type="compositionally biased region" description="Polar residues" evidence="1">
    <location>
        <begin position="218"/>
        <end position="237"/>
    </location>
</feature>
<feature type="compositionally biased region" description="Polar residues" evidence="1">
    <location>
        <begin position="953"/>
        <end position="962"/>
    </location>
</feature>
<sequence>MHPTPRAGLPGASAPNMSGRIRPQKHTAAATMPPLAQPITDPFAFGRAQPPMAAGGLPTIPNCSPPQMQTPPNTTYSQLGSGLPPQPQLLENVPGALAGPPPPSLPGVTLFTPHGTTSPGVFPSPSPPLPLTSSSTQWVPDHSSRPPSVQNYFQPTTDPPARPSNIPPQTQMYPTHSQSPHHNASTPPTHPGHPQSHAPVPLQNPVPAASSLLPDPNGAQQHNSHFQTQSYFSQSSAPHDLWFHQPAQDSGYHQMGTGSGHPLPPTDSAGPPHASNMGHVPASQPGPSSVPASDTHAQESGTISMFFKGSDVENEEMLADERNKALNGVAASFQHNSNLPAQCSHSDLSVDYQGVSVPDHTSLPYMNESSHLSQGHTQKAPDNDFDHVENLECVPNQEVLPNESNSGVATSAPNAVDQFETGPNLETPDSIPRPMRSVSVSSNYSNLSHGSGTGPRRHQGVEGTFIQQESPRLADNPNTSAAAGGYFEQIDTSPGGDAGMPQGSVEHVWHPTPSPPKPTGIFQASANSSFEPVRSHGVGVRPAEVDRAKMVAEGGSDCTSGNFEQPPDNMENIYGPGQAPTSPPADGLPNQTHAVVHPHSRPSSRAFGANRPCESPATTLWAQNEPTSLGANILLAPAAPTVLAPLREPSADVIQPPEDCPLDLQSSQRVQKACQQHSENLENPPKVSDAEPADSQSNLGYASLLVAGLLHQPVVIAPPVSNYSVIPPSTPTHSSTQTNHGEVTAPERSLAQGMGVSISQPSALASKQNPLFSSGSAAFCSSATNQGPLNLTSNKTVGTTSEMTTPPLSQPVHPPLSRGQSLGAESHSAVDSQPTSLVTATVSNHNPTLNYELLDFSMHQSYAQSQGFGKASSLHEPSQSSNGFYLQVTKDAQQGVRDVGNISIQTPTSHGQPAPPQAAANTQQMPNESPKTSDSQVALQGQRDAPPVLVSGAQPSHGQYSTPAQGPAAGNAPPPAAPAVYPPGPQAPVPPGVSLTAPTETARPPSSAGSHQSYVHPAPPEAGQVYSGYYGNYGEYPDSRGQYPPQPGDPRMTQYYQDTAYRGRADPWYGRYDGQNPGYHDPNYQYRDPQSDRPSSRGSQYSDRPSSRYNLQIFTNTLSMWNWFIIVTTLCRNDDQWQYYPGYDRSFDDDHARGRDVYGDDFDRRSVHSEQSAHSVHSSTSHHSRRSSFSSRSQQVYRSQPDLVSAVYDTTQSTLPVDCSYGQYPNQADASQNYNQYPMYPSEYTPDSTWIAPEQRKRINPYL</sequence>
<name>A0ABV0PPM8_9TELE</name>
<comment type="caution">
    <text evidence="2">The sequence shown here is derived from an EMBL/GenBank/DDBJ whole genome shotgun (WGS) entry which is preliminary data.</text>
</comment>
<feature type="compositionally biased region" description="Polar residues" evidence="1">
    <location>
        <begin position="402"/>
        <end position="413"/>
    </location>
</feature>
<feature type="compositionally biased region" description="Polar residues" evidence="1">
    <location>
        <begin position="61"/>
        <end position="76"/>
    </location>
</feature>
<evidence type="ECO:0000256" key="1">
    <source>
        <dbReference type="SAM" id="MobiDB-lite"/>
    </source>
</evidence>
<feature type="region of interest" description="Disordered" evidence="1">
    <location>
        <begin position="783"/>
        <end position="835"/>
    </location>
</feature>
<feature type="compositionally biased region" description="Polar residues" evidence="1">
    <location>
        <begin position="784"/>
        <end position="807"/>
    </location>
</feature>
<feature type="region of interest" description="Disordered" evidence="1">
    <location>
        <begin position="902"/>
        <end position="1053"/>
    </location>
</feature>
<dbReference type="PANTHER" id="PTHR13402:SF13">
    <property type="entry name" value="PROTEIN TRANSPORT PROTEIN SEC16A"/>
    <property type="match status" value="1"/>
</dbReference>
<feature type="region of interest" description="Disordered" evidence="1">
    <location>
        <begin position="401"/>
        <end position="459"/>
    </location>
</feature>
<dbReference type="EMBL" id="JAHRIO010081405">
    <property type="protein sequence ID" value="MEQ2185378.1"/>
    <property type="molecule type" value="Genomic_DNA"/>
</dbReference>
<feature type="region of interest" description="Disordered" evidence="1">
    <location>
        <begin position="1165"/>
        <end position="1196"/>
    </location>
</feature>